<evidence type="ECO:0000256" key="1">
    <source>
        <dbReference type="SAM" id="SignalP"/>
    </source>
</evidence>
<dbReference type="Gene3D" id="3.20.20.140">
    <property type="entry name" value="Metal-dependent hydrolases"/>
    <property type="match status" value="2"/>
</dbReference>
<dbReference type="InterPro" id="IPR011059">
    <property type="entry name" value="Metal-dep_hydrolase_composite"/>
</dbReference>
<evidence type="ECO:0000313" key="3">
    <source>
        <dbReference type="EMBL" id="GHE92270.1"/>
    </source>
</evidence>
<sequence>MKNLTLFKSSLVALALAASTSLFAQSVAITNATVHTVTDEGILTNATIVMDNGVITAINPENVNADTVIDAKGQILTPGFISAMNQLGLVEVSAVSRSRDAGDKKADITFDPSIAFNPNSTVIPFSRSGGITSSIVVPNGGDDMFKGQAFIADLSGKPDSIVKKGSAVLIDLGSQSKGSRVLNLQKLRVELEDAKSMSKKDSKDKEPKRDAKIINALLAGELPLIAHADRATDLLELINIKKDFGINVVLAGAADAVRIAPQLADANIPVIVNAISNLPSSFDSLNVSLDNAGLLQKAGVKVLLTISGGTHNMYQLRFDTGVAVANGLPKNEALAAITANIADVFSLDAGRIAIGKKADVVLWSADPFELSSRVEHMWINGEEVNMRTRQDALRDRYTAQSDMPRAYTK</sequence>
<proteinExistence type="predicted"/>
<feature type="signal peptide" evidence="1">
    <location>
        <begin position="1"/>
        <end position="24"/>
    </location>
</feature>
<evidence type="ECO:0000313" key="4">
    <source>
        <dbReference type="Proteomes" id="UP000626370"/>
    </source>
</evidence>
<dbReference type="EMBL" id="BNAH01000008">
    <property type="protein sequence ID" value="GHE92270.1"/>
    <property type="molecule type" value="Genomic_DNA"/>
</dbReference>
<dbReference type="SUPFAM" id="SSF51556">
    <property type="entry name" value="Metallo-dependent hydrolases"/>
    <property type="match status" value="1"/>
</dbReference>
<dbReference type="InterPro" id="IPR051781">
    <property type="entry name" value="Metallo-dep_Hydrolase"/>
</dbReference>
<organism evidence="3 4">
    <name type="scientific">Thalassotalea profundi</name>
    <dbReference type="NCBI Taxonomy" id="2036687"/>
    <lineage>
        <taxon>Bacteria</taxon>
        <taxon>Pseudomonadati</taxon>
        <taxon>Pseudomonadota</taxon>
        <taxon>Gammaproteobacteria</taxon>
        <taxon>Alteromonadales</taxon>
        <taxon>Colwelliaceae</taxon>
        <taxon>Thalassotalea</taxon>
    </lineage>
</organism>
<dbReference type="InterPro" id="IPR032466">
    <property type="entry name" value="Metal_Hydrolase"/>
</dbReference>
<evidence type="ECO:0000259" key="2">
    <source>
        <dbReference type="Pfam" id="PF01979"/>
    </source>
</evidence>
<feature type="domain" description="Amidohydrolase-related" evidence="2">
    <location>
        <begin position="255"/>
        <end position="384"/>
    </location>
</feature>
<comment type="caution">
    <text evidence="3">The sequence shown here is derived from an EMBL/GenBank/DDBJ whole genome shotgun (WGS) entry which is preliminary data.</text>
</comment>
<name>A0ABQ3IS16_9GAMM</name>
<accession>A0ABQ3IS16</accession>
<gene>
    <name evidence="3" type="ORF">GCM10011501_22260</name>
</gene>
<feature type="chain" id="PRO_5046182163" evidence="1">
    <location>
        <begin position="25"/>
        <end position="409"/>
    </location>
</feature>
<dbReference type="SUPFAM" id="SSF51338">
    <property type="entry name" value="Composite domain of metallo-dependent hydrolases"/>
    <property type="match status" value="1"/>
</dbReference>
<protein>
    <submittedName>
        <fullName evidence="3">Amidohydrolase</fullName>
    </submittedName>
</protein>
<dbReference type="PANTHER" id="PTHR43135">
    <property type="entry name" value="ALPHA-D-RIBOSE 1-METHYLPHOSPHONATE 5-TRIPHOSPHATE DIPHOSPHATASE"/>
    <property type="match status" value="1"/>
</dbReference>
<dbReference type="InterPro" id="IPR006680">
    <property type="entry name" value="Amidohydro-rel"/>
</dbReference>
<dbReference type="Proteomes" id="UP000626370">
    <property type="component" value="Unassembled WGS sequence"/>
</dbReference>
<reference evidence="4" key="1">
    <citation type="journal article" date="2019" name="Int. J. Syst. Evol. Microbiol.">
        <title>The Global Catalogue of Microorganisms (GCM) 10K type strain sequencing project: providing services to taxonomists for standard genome sequencing and annotation.</title>
        <authorList>
            <consortium name="The Broad Institute Genomics Platform"/>
            <consortium name="The Broad Institute Genome Sequencing Center for Infectious Disease"/>
            <person name="Wu L."/>
            <person name="Ma J."/>
        </authorList>
    </citation>
    <scope>NUCLEOTIDE SEQUENCE [LARGE SCALE GENOMIC DNA]</scope>
    <source>
        <strain evidence="4">CGMCC 1.15922</strain>
    </source>
</reference>
<keyword evidence="4" id="KW-1185">Reference proteome</keyword>
<keyword evidence="1" id="KW-0732">Signal</keyword>
<dbReference type="Pfam" id="PF01979">
    <property type="entry name" value="Amidohydro_1"/>
    <property type="match status" value="1"/>
</dbReference>
<dbReference type="PANTHER" id="PTHR43135:SF3">
    <property type="entry name" value="ALPHA-D-RIBOSE 1-METHYLPHOSPHONATE 5-TRIPHOSPHATE DIPHOSPHATASE"/>
    <property type="match status" value="1"/>
</dbReference>
<dbReference type="RefSeq" id="WP_189378346.1">
    <property type="nucleotide sequence ID" value="NZ_BNAH01000008.1"/>
</dbReference>